<dbReference type="RefSeq" id="WP_146422933.1">
    <property type="nucleotide sequence ID" value="NZ_QKYU01000021.1"/>
</dbReference>
<evidence type="ECO:0000313" key="1">
    <source>
        <dbReference type="EMBL" id="PZW41381.1"/>
    </source>
</evidence>
<dbReference type="EMBL" id="QKYU01000021">
    <property type="protein sequence ID" value="PZW41381.1"/>
    <property type="molecule type" value="Genomic_DNA"/>
</dbReference>
<sequence length="373" mass="41353">MAETELTVRSGQVVALRLFDLAYEIDLKRAETLWAARATGASARARLVGTPPKAVSFGVPPLALDLGAVTVEIDGVSLVMAATVRLYDFGIAAFALRLPVAALPWPDFVRLCNATDIAIGASATTSVWERLLAQLRETVGEALDRPTTRLLQEDYLMAVVDDFGGPLSAQALQARVDLVPLLSGEERPLSDGARGDLLRQRFSYHPDDLVVITWDRAFIYEPQRETDVADVLEIANAQLLVMRSYDEMLDEELPRMRDLVERARRRTSLLASRRYARLARRLHTLVAEVTELAERVDNALQVTEDVYLARVYAAAMELFRVPNVSAAVDRKLTIIRQTYTSLHDEAAGARAEILEIAILVLIALEIVLSLLRH</sequence>
<name>A0A2W7I378_9PROT</name>
<gene>
    <name evidence="1" type="ORF">C8P66_12189</name>
</gene>
<evidence type="ECO:0000313" key="2">
    <source>
        <dbReference type="Proteomes" id="UP000249688"/>
    </source>
</evidence>
<comment type="caution">
    <text evidence="1">The sequence shown here is derived from an EMBL/GenBank/DDBJ whole genome shotgun (WGS) entry which is preliminary data.</text>
</comment>
<reference evidence="1 2" key="1">
    <citation type="submission" date="2018-06" db="EMBL/GenBank/DDBJ databases">
        <title>Genomic Encyclopedia of Archaeal and Bacterial Type Strains, Phase II (KMG-II): from individual species to whole genera.</title>
        <authorList>
            <person name="Goeker M."/>
        </authorList>
    </citation>
    <scope>NUCLEOTIDE SEQUENCE [LARGE SCALE GENOMIC DNA]</scope>
    <source>
        <strain evidence="1 2">DSM 24525</strain>
    </source>
</reference>
<accession>A0A2W7I378</accession>
<dbReference type="OrthoDB" id="180075at2"/>
<proteinExistence type="predicted"/>
<dbReference type="Proteomes" id="UP000249688">
    <property type="component" value="Unassembled WGS sequence"/>
</dbReference>
<keyword evidence="2" id="KW-1185">Reference proteome</keyword>
<organism evidence="1 2">
    <name type="scientific">Humitalea rosea</name>
    <dbReference type="NCBI Taxonomy" id="990373"/>
    <lineage>
        <taxon>Bacteria</taxon>
        <taxon>Pseudomonadati</taxon>
        <taxon>Pseudomonadota</taxon>
        <taxon>Alphaproteobacteria</taxon>
        <taxon>Acetobacterales</taxon>
        <taxon>Roseomonadaceae</taxon>
        <taxon>Humitalea</taxon>
    </lineage>
</organism>
<protein>
    <recommendedName>
        <fullName evidence="3">DUF155 domain-containing protein</fullName>
    </recommendedName>
</protein>
<dbReference type="AlphaFoldDB" id="A0A2W7I378"/>
<evidence type="ECO:0008006" key="3">
    <source>
        <dbReference type="Google" id="ProtNLM"/>
    </source>
</evidence>